<keyword evidence="4" id="KW-1185">Reference proteome</keyword>
<organism evidence="3 4">
    <name type="scientific">Chloroflexus islandicus</name>
    <dbReference type="NCBI Taxonomy" id="1707952"/>
    <lineage>
        <taxon>Bacteria</taxon>
        <taxon>Bacillati</taxon>
        <taxon>Chloroflexota</taxon>
        <taxon>Chloroflexia</taxon>
        <taxon>Chloroflexales</taxon>
        <taxon>Chloroflexineae</taxon>
        <taxon>Chloroflexaceae</taxon>
        <taxon>Chloroflexus</taxon>
    </lineage>
</organism>
<feature type="transmembrane region" description="Helical" evidence="2">
    <location>
        <begin position="6"/>
        <end position="24"/>
    </location>
</feature>
<dbReference type="Proteomes" id="UP000078287">
    <property type="component" value="Unassembled WGS sequence"/>
</dbReference>
<dbReference type="InterPro" id="IPR027890">
    <property type="entry name" value="DUF4491"/>
</dbReference>
<gene>
    <name evidence="3" type="ORF">A6A03_09235</name>
</gene>
<keyword evidence="2" id="KW-1133">Transmembrane helix</keyword>
<dbReference type="AlphaFoldDB" id="A0A178MI52"/>
<accession>A0A178MI52</accession>
<dbReference type="STRING" id="1707952.A6A03_09235"/>
<evidence type="ECO:0000256" key="2">
    <source>
        <dbReference type="SAM" id="Phobius"/>
    </source>
</evidence>
<protein>
    <recommendedName>
        <fullName evidence="5">DUF4491 domain-containing protein</fullName>
    </recommendedName>
</protein>
<evidence type="ECO:0008006" key="5">
    <source>
        <dbReference type="Google" id="ProtNLM"/>
    </source>
</evidence>
<dbReference type="EMBL" id="LWQS01000034">
    <property type="protein sequence ID" value="OAN47808.1"/>
    <property type="molecule type" value="Genomic_DNA"/>
</dbReference>
<proteinExistence type="predicted"/>
<dbReference type="RefSeq" id="WP_066783438.1">
    <property type="nucleotide sequence ID" value="NZ_LWQS01000034.1"/>
</dbReference>
<evidence type="ECO:0000256" key="1">
    <source>
        <dbReference type="SAM" id="MobiDB-lite"/>
    </source>
</evidence>
<dbReference type="OrthoDB" id="161410at2"/>
<keyword evidence="2" id="KW-0812">Transmembrane</keyword>
<comment type="caution">
    <text evidence="3">The sequence shown here is derived from an EMBL/GenBank/DDBJ whole genome shotgun (WGS) entry which is preliminary data.</text>
</comment>
<keyword evidence="2" id="KW-0472">Membrane</keyword>
<evidence type="ECO:0000313" key="3">
    <source>
        <dbReference type="EMBL" id="OAN47808.1"/>
    </source>
</evidence>
<feature type="transmembrane region" description="Helical" evidence="2">
    <location>
        <begin position="36"/>
        <end position="54"/>
    </location>
</feature>
<name>A0A178MI52_9CHLR</name>
<dbReference type="Pfam" id="PF14898">
    <property type="entry name" value="DUF4491"/>
    <property type="match status" value="1"/>
</dbReference>
<sequence length="137" mass="15111">MLQTSGLWLALATFLSIWWGHVGVRWLEAKSADIRPPMVALIIAGLILNVAALFAPNVTIGGVCSVVGIALWWDAFELVRQDRRVRHGHAPANPNNPRHARYLAEGKATLHDPLDREPSDPFVDTQPTAHRKPEIAS</sequence>
<feature type="region of interest" description="Disordered" evidence="1">
    <location>
        <begin position="111"/>
        <end position="137"/>
    </location>
</feature>
<reference evidence="3 4" key="1">
    <citation type="submission" date="2016-04" db="EMBL/GenBank/DDBJ databases">
        <title>Chloroflexus islandicus sp. nov., a thermophilic filamentous anoxygenic phototrophic bacterium from geyser Strokkur (Iceland).</title>
        <authorList>
            <person name="Gaisin V.A."/>
            <person name="Kalashnikov A.M."/>
            <person name="Sukhacheva M.V."/>
            <person name="Grouzdev D.S."/>
            <person name="Ivanov T.M."/>
            <person name="Kuznetsov B."/>
            <person name="Gorlenko V.M."/>
        </authorList>
    </citation>
    <scope>NUCLEOTIDE SEQUENCE [LARGE SCALE GENOMIC DNA]</scope>
    <source>
        <strain evidence="4">isl-2</strain>
    </source>
</reference>
<evidence type="ECO:0000313" key="4">
    <source>
        <dbReference type="Proteomes" id="UP000078287"/>
    </source>
</evidence>